<keyword evidence="1" id="KW-0472">Membrane</keyword>
<keyword evidence="1" id="KW-1133">Transmembrane helix</keyword>
<protein>
    <submittedName>
        <fullName evidence="3">DUF4129 domain-containing protein</fullName>
    </submittedName>
</protein>
<feature type="domain" description="Protein-glutamine gamma-glutamyltransferase-like C-terminal" evidence="2">
    <location>
        <begin position="135"/>
        <end position="207"/>
    </location>
</feature>
<dbReference type="InterPro" id="IPR025403">
    <property type="entry name" value="TgpA-like_C"/>
</dbReference>
<name>A0A853EPW2_9ACTO</name>
<dbReference type="AlphaFoldDB" id="A0A853EPW2"/>
<dbReference type="Proteomes" id="UP000572528">
    <property type="component" value="Unassembled WGS sequence"/>
</dbReference>
<sequence length="227" mass="24730">MIVLAPLLPRIEVPATPQADEARRSAETELARPIYHQQDDLLSRLWAWLRSLLEDDQLVPGAPPWVSTLIVALCAAALITALILIAIRARRITLPARAGTADDALFGDERDSADLTRAADAAASRADYATAVIERFRAIIRSLDERGLIEEYPGMTANESVALAARSLGNCEIVTRLGQGAELFDAVRYGRVASSPQQDEWMRRLARDVAGARRPRTKAPALAEATP</sequence>
<evidence type="ECO:0000256" key="1">
    <source>
        <dbReference type="SAM" id="Phobius"/>
    </source>
</evidence>
<proteinExistence type="predicted"/>
<evidence type="ECO:0000313" key="3">
    <source>
        <dbReference type="EMBL" id="NYS69766.1"/>
    </source>
</evidence>
<gene>
    <name evidence="3" type="ORF">HZZ05_09625</name>
</gene>
<evidence type="ECO:0000259" key="2">
    <source>
        <dbReference type="Pfam" id="PF13559"/>
    </source>
</evidence>
<organism evidence="3 4">
    <name type="scientific">Actinomyces bowdenii</name>
    <dbReference type="NCBI Taxonomy" id="131109"/>
    <lineage>
        <taxon>Bacteria</taxon>
        <taxon>Bacillati</taxon>
        <taxon>Actinomycetota</taxon>
        <taxon>Actinomycetes</taxon>
        <taxon>Actinomycetales</taxon>
        <taxon>Actinomycetaceae</taxon>
        <taxon>Actinomyces</taxon>
    </lineage>
</organism>
<comment type="caution">
    <text evidence="3">The sequence shown here is derived from an EMBL/GenBank/DDBJ whole genome shotgun (WGS) entry which is preliminary data.</text>
</comment>
<reference evidence="3 4" key="1">
    <citation type="submission" date="2020-07" db="EMBL/GenBank/DDBJ databases">
        <title>MOT database genomes.</title>
        <authorList>
            <person name="Joseph S."/>
            <person name="Aduse-Opoku J."/>
            <person name="Hashim A."/>
            <person name="Wade W."/>
            <person name="Curtis M."/>
        </authorList>
    </citation>
    <scope>NUCLEOTIDE SEQUENCE [LARGE SCALE GENOMIC DNA]</scope>
    <source>
        <strain evidence="3 4">WMus004</strain>
    </source>
</reference>
<dbReference type="EMBL" id="JACBXV010000143">
    <property type="protein sequence ID" value="NYS69766.1"/>
    <property type="molecule type" value="Genomic_DNA"/>
</dbReference>
<keyword evidence="1" id="KW-0812">Transmembrane</keyword>
<feature type="transmembrane region" description="Helical" evidence="1">
    <location>
        <begin position="65"/>
        <end position="87"/>
    </location>
</feature>
<accession>A0A853EPW2</accession>
<dbReference type="Pfam" id="PF13559">
    <property type="entry name" value="DUF4129"/>
    <property type="match status" value="1"/>
</dbReference>
<evidence type="ECO:0000313" key="4">
    <source>
        <dbReference type="Proteomes" id="UP000572528"/>
    </source>
</evidence>